<reference evidence="2 3" key="2">
    <citation type="submission" date="2018-12" db="EMBL/GenBank/DDBJ databases">
        <title>Whole-genome sequences of fifteen clinical Streptococcus suis strains isolated from pigs between 2006 and 2018.</title>
        <authorList>
            <person name="Stevens M.J.A."/>
            <person name="Cernela N."/>
            <person name="Spoerry Serrano N."/>
            <person name="Schmitt S."/>
            <person name="Schrenzel J."/>
            <person name="Stephan R."/>
        </authorList>
    </citation>
    <scope>NUCLEOTIDE SEQUENCE [LARGE SCALE GENOMIC DNA]</scope>
    <source>
        <strain evidence="2 3">PP422</strain>
    </source>
</reference>
<reference evidence="2 3" key="1">
    <citation type="submission" date="2018-11" db="EMBL/GenBank/DDBJ databases">
        <authorList>
            <person name="Stevens M.J."/>
            <person name="Cernela N."/>
            <person name="Spoerry Serrano N."/>
            <person name="Schmitt S."/>
            <person name="Schrenzel J."/>
            <person name="Stephan R."/>
        </authorList>
    </citation>
    <scope>NUCLEOTIDE SEQUENCE [LARGE SCALE GENOMIC DNA]</scope>
    <source>
        <strain evidence="2 3">PP422</strain>
    </source>
</reference>
<dbReference type="Pfam" id="PF08349">
    <property type="entry name" value="DUF1722"/>
    <property type="match status" value="1"/>
</dbReference>
<feature type="domain" description="DUF1722" evidence="1">
    <location>
        <begin position="1"/>
        <end position="105"/>
    </location>
</feature>
<evidence type="ECO:0000313" key="3">
    <source>
        <dbReference type="Proteomes" id="UP000274117"/>
    </source>
</evidence>
<evidence type="ECO:0000313" key="2">
    <source>
        <dbReference type="EMBL" id="RRR55259.1"/>
    </source>
</evidence>
<accession>A0A426TIP3</accession>
<dbReference type="Proteomes" id="UP000274117">
    <property type="component" value="Unassembled WGS sequence"/>
</dbReference>
<dbReference type="AlphaFoldDB" id="A0A426TIP3"/>
<name>A0A426TIP3_STRSU</name>
<organism evidence="2 3">
    <name type="scientific">Streptococcus suis</name>
    <dbReference type="NCBI Taxonomy" id="1307"/>
    <lineage>
        <taxon>Bacteria</taxon>
        <taxon>Bacillati</taxon>
        <taxon>Bacillota</taxon>
        <taxon>Bacilli</taxon>
        <taxon>Lactobacillales</taxon>
        <taxon>Streptococcaceae</taxon>
        <taxon>Streptococcus</taxon>
    </lineage>
</organism>
<proteinExistence type="predicted"/>
<gene>
    <name evidence="2" type="ORF">EI998_01345</name>
</gene>
<dbReference type="InterPro" id="IPR013560">
    <property type="entry name" value="DUF1722"/>
</dbReference>
<dbReference type="EMBL" id="RSDO01000002">
    <property type="protein sequence ID" value="RRR55259.1"/>
    <property type="molecule type" value="Genomic_DNA"/>
</dbReference>
<sequence>MAHSQHHYNALRQLFKGNVWSVDKELEFERLLAEALAHNPSIKTLRTAYQHIWGYFKKCASDEERERFKELDLFLESHAQEMHEFLKCMTDKYRLPYLLQSRIIQLDKIQ</sequence>
<protein>
    <submittedName>
        <fullName evidence="2">DUF1722 domain-containing protein</fullName>
    </submittedName>
</protein>
<comment type="caution">
    <text evidence="2">The sequence shown here is derived from an EMBL/GenBank/DDBJ whole genome shotgun (WGS) entry which is preliminary data.</text>
</comment>
<evidence type="ECO:0000259" key="1">
    <source>
        <dbReference type="Pfam" id="PF08349"/>
    </source>
</evidence>